<name>A0ABU9PQB8_9BURK</name>
<dbReference type="Proteomes" id="UP001495910">
    <property type="component" value="Unassembled WGS sequence"/>
</dbReference>
<proteinExistence type="predicted"/>
<dbReference type="RefSeq" id="WP_342828001.1">
    <property type="nucleotide sequence ID" value="NZ_JBANDC010000001.1"/>
</dbReference>
<keyword evidence="2" id="KW-1185">Reference proteome</keyword>
<evidence type="ECO:0000313" key="1">
    <source>
        <dbReference type="EMBL" id="MEM4986195.1"/>
    </source>
</evidence>
<protein>
    <submittedName>
        <fullName evidence="1">Uncharacterized protein</fullName>
    </submittedName>
</protein>
<dbReference type="EMBL" id="JBANDC010000001">
    <property type="protein sequence ID" value="MEM4986195.1"/>
    <property type="molecule type" value="Genomic_DNA"/>
</dbReference>
<sequence length="179" mass="21256">MTAITLTLDVFCAELSRVFEQVNRDLPAISEQKGADATQVFSYRLPHQATYELLTIPYDKFHRNHGYSLQDFIFSLPCYLTTRKFDKESQVVLMLQTPNWWQKIRHPHVLKHLEIQVAKDGTNLALGPGKAMRPKRSRRNWIFLLTEDQQSKFSSLIPDTSWWRSSQKMWRKFWIRKIE</sequence>
<gene>
    <name evidence="1" type="ORF">V8G57_02225</name>
</gene>
<accession>A0ABU9PQB8</accession>
<organism evidence="1 2">
    <name type="scientific">Collimonas rhizosphaerae</name>
    <dbReference type="NCBI Taxonomy" id="3126357"/>
    <lineage>
        <taxon>Bacteria</taxon>
        <taxon>Pseudomonadati</taxon>
        <taxon>Pseudomonadota</taxon>
        <taxon>Betaproteobacteria</taxon>
        <taxon>Burkholderiales</taxon>
        <taxon>Oxalobacteraceae</taxon>
        <taxon>Collimonas</taxon>
    </lineage>
</organism>
<comment type="caution">
    <text evidence="1">The sequence shown here is derived from an EMBL/GenBank/DDBJ whole genome shotgun (WGS) entry which is preliminary data.</text>
</comment>
<reference evidence="1 2" key="1">
    <citation type="submission" date="2024-02" db="EMBL/GenBank/DDBJ databases">
        <title>Draft genome sequence of Collimonas sp. strain H4R21, an effective mineral-weathering bacterial strain isolated from the beech rhizosphere.</title>
        <authorList>
            <person name="Morin E."/>
            <person name="Uroz S."/>
            <person name="Leveau J.H.J."/>
            <person name="Kumar R."/>
            <person name="Rey M.W."/>
            <person name="Pham J."/>
        </authorList>
    </citation>
    <scope>NUCLEOTIDE SEQUENCE [LARGE SCALE GENOMIC DNA]</scope>
    <source>
        <strain evidence="1 2">H4R21</strain>
    </source>
</reference>
<evidence type="ECO:0000313" key="2">
    <source>
        <dbReference type="Proteomes" id="UP001495910"/>
    </source>
</evidence>